<gene>
    <name evidence="9" type="ORF">HNQ68_000939</name>
</gene>
<keyword evidence="7" id="KW-0732">Signal</keyword>
<proteinExistence type="predicted"/>
<feature type="domain" description="Histidine kinase" evidence="8">
    <location>
        <begin position="646"/>
        <end position="863"/>
    </location>
</feature>
<dbReference type="Proteomes" id="UP000531231">
    <property type="component" value="Unassembled WGS sequence"/>
</dbReference>
<dbReference type="CDD" id="cd00082">
    <property type="entry name" value="HisKA"/>
    <property type="match status" value="1"/>
</dbReference>
<comment type="catalytic activity">
    <reaction evidence="1">
        <text>ATP + protein L-histidine = ADP + protein N-phospho-L-histidine.</text>
        <dbReference type="EC" id="2.7.13.3"/>
    </reaction>
</comment>
<dbReference type="CDD" id="cd00075">
    <property type="entry name" value="HATPase"/>
    <property type="match status" value="1"/>
</dbReference>
<dbReference type="SMART" id="SM00387">
    <property type="entry name" value="HATPase_c"/>
    <property type="match status" value="1"/>
</dbReference>
<keyword evidence="3" id="KW-0597">Phosphoprotein</keyword>
<dbReference type="Gene3D" id="3.30.450.20">
    <property type="entry name" value="PAS domain"/>
    <property type="match status" value="2"/>
</dbReference>
<dbReference type="SUPFAM" id="SSF55785">
    <property type="entry name" value="PYP-like sensor domain (PAS domain)"/>
    <property type="match status" value="2"/>
</dbReference>
<dbReference type="PANTHER" id="PTHR43047">
    <property type="entry name" value="TWO-COMPONENT HISTIDINE PROTEIN KINASE"/>
    <property type="match status" value="1"/>
</dbReference>
<dbReference type="Gene3D" id="1.10.287.130">
    <property type="match status" value="1"/>
</dbReference>
<dbReference type="AlphaFoldDB" id="A0A7W8AHB5"/>
<organism evidence="9 10">
    <name type="scientific">Pseudochrobactrum saccharolyticum</name>
    <dbReference type="NCBI Taxonomy" id="354352"/>
    <lineage>
        <taxon>Bacteria</taxon>
        <taxon>Pseudomonadati</taxon>
        <taxon>Pseudomonadota</taxon>
        <taxon>Alphaproteobacteria</taxon>
        <taxon>Hyphomicrobiales</taxon>
        <taxon>Brucellaceae</taxon>
        <taxon>Pseudochrobactrum</taxon>
    </lineage>
</organism>
<dbReference type="Pfam" id="PF12860">
    <property type="entry name" value="PAS_7"/>
    <property type="match status" value="2"/>
</dbReference>
<dbReference type="SUPFAM" id="SSF55874">
    <property type="entry name" value="ATPase domain of HSP90 chaperone/DNA topoisomerase II/histidine kinase"/>
    <property type="match status" value="1"/>
</dbReference>
<evidence type="ECO:0000313" key="9">
    <source>
        <dbReference type="EMBL" id="MBB5090427.1"/>
    </source>
</evidence>
<dbReference type="EC" id="2.7.13.3" evidence="2"/>
<dbReference type="InterPro" id="IPR000014">
    <property type="entry name" value="PAS"/>
</dbReference>
<dbReference type="EMBL" id="JACHIL010000001">
    <property type="protein sequence ID" value="MBB5090427.1"/>
    <property type="molecule type" value="Genomic_DNA"/>
</dbReference>
<dbReference type="InterPro" id="IPR005467">
    <property type="entry name" value="His_kinase_dom"/>
</dbReference>
<dbReference type="PANTHER" id="PTHR43047:SF72">
    <property type="entry name" value="OSMOSENSING HISTIDINE PROTEIN KINASE SLN1"/>
    <property type="match status" value="1"/>
</dbReference>
<reference evidence="9 10" key="1">
    <citation type="submission" date="2020-08" db="EMBL/GenBank/DDBJ databases">
        <title>Genomic Encyclopedia of Type Strains, Phase IV (KMG-IV): sequencing the most valuable type-strain genomes for metagenomic binning, comparative biology and taxonomic classification.</title>
        <authorList>
            <person name="Goeker M."/>
        </authorList>
    </citation>
    <scope>NUCLEOTIDE SEQUENCE [LARGE SCALE GENOMIC DNA]</scope>
    <source>
        <strain evidence="9 10">DSM 25620</strain>
    </source>
</reference>
<sequence>MSGVSSFRNIGSVISRHFRKALAATAAFSSVLVSGQALAQSYDIGRIPMPGGSTLGPNEVVQFAIVVGVTGAALLSVSWIIRSRNRVNRENSALRARVADLSHAVTRSETLLNLKDQRIVVWAGAEPAKRGTPQHNTQTEVLGQLPVASGVPQDPAAFLSFGRWLRTDSVVALERAILSLREYGRSFDFLVETNNGTMLEVQGQTTGAYAITRFINVDGVQARAAQLQVQNNELSDTLTMLHALLNRLDQTVWTRDVEGRLNWANNAYVQAVGASDLDQVLQEGRELLGEQARQKIERERVLSADPSAANLSHQPAMMQAAQQGTSIATFRDRLATVIAGDRHMLDVAEVSCSAGSAGFAANMSDLEQVRAELQRTLRSHAETLDQLSTAVAIFDPEMKLQFFNQAFAKLWSLDIAHLESHPSNAMLFDGLRSDGKLPEQPEWRRWKESMLSAYRAVDPQEHWWHLPDSRTLRVVANPHPQGGVTWFFENMTEKFDLESRYNTLMKVQGETLDHLAEGVAVFGADGRIRLSNPAFAELWSIPPTIAVEGTHISVIRKQCKELADDRYWDEFVSAVTGIADKREGTQGQAELSTGTILSYAVVPLPKGQMMLTFVDVSDTVHVERALKDKNEALELADQIKNDFVQHVSYELRSPLTNIIGFTELLQTPGFGELNNRQREYVEHISTSSLTLLTIVNDILDLATVDAGIMELDVSDVPVRDAVTAASERVADRLREHNIALQINIENAVTSFRGDANRVHQVLFNLLSNAANYAPEGSVVGLDARLDGDHILFSVHDNGPGMPKEVLDTVFKRFQSHSNGGRRRGAGLGLSLVKSFVELHGGTVDIRTAPSSGTTVLVRFPLDARLYRAAAE</sequence>
<evidence type="ECO:0000256" key="6">
    <source>
        <dbReference type="SAM" id="Coils"/>
    </source>
</evidence>
<feature type="signal peptide" evidence="7">
    <location>
        <begin position="1"/>
        <end position="39"/>
    </location>
</feature>
<dbReference type="InterPro" id="IPR003661">
    <property type="entry name" value="HisK_dim/P_dom"/>
</dbReference>
<keyword evidence="4" id="KW-0808">Transferase</keyword>
<comment type="caution">
    <text evidence="9">The sequence shown here is derived from an EMBL/GenBank/DDBJ whole genome shotgun (WGS) entry which is preliminary data.</text>
</comment>
<evidence type="ECO:0000256" key="7">
    <source>
        <dbReference type="SAM" id="SignalP"/>
    </source>
</evidence>
<dbReference type="GO" id="GO:0009927">
    <property type="term" value="F:histidine phosphotransfer kinase activity"/>
    <property type="evidence" value="ECO:0007669"/>
    <property type="project" value="TreeGrafter"/>
</dbReference>
<keyword evidence="6" id="KW-0175">Coiled coil</keyword>
<evidence type="ECO:0000256" key="1">
    <source>
        <dbReference type="ARBA" id="ARBA00000085"/>
    </source>
</evidence>
<name>A0A7W8AHB5_9HYPH</name>
<dbReference type="GO" id="GO:0000155">
    <property type="term" value="F:phosphorelay sensor kinase activity"/>
    <property type="evidence" value="ECO:0007669"/>
    <property type="project" value="InterPro"/>
</dbReference>
<feature type="chain" id="PRO_5030837381" description="histidine kinase" evidence="7">
    <location>
        <begin position="40"/>
        <end position="871"/>
    </location>
</feature>
<dbReference type="InterPro" id="IPR036097">
    <property type="entry name" value="HisK_dim/P_sf"/>
</dbReference>
<dbReference type="PROSITE" id="PS50109">
    <property type="entry name" value="HIS_KIN"/>
    <property type="match status" value="1"/>
</dbReference>
<evidence type="ECO:0000256" key="2">
    <source>
        <dbReference type="ARBA" id="ARBA00012438"/>
    </source>
</evidence>
<dbReference type="InterPro" id="IPR003594">
    <property type="entry name" value="HATPase_dom"/>
</dbReference>
<dbReference type="Gene3D" id="3.30.565.10">
    <property type="entry name" value="Histidine kinase-like ATPase, C-terminal domain"/>
    <property type="match status" value="1"/>
</dbReference>
<evidence type="ECO:0000256" key="4">
    <source>
        <dbReference type="ARBA" id="ARBA00022679"/>
    </source>
</evidence>
<dbReference type="Pfam" id="PF02518">
    <property type="entry name" value="HATPase_c"/>
    <property type="match status" value="1"/>
</dbReference>
<feature type="coiled-coil region" evidence="6">
    <location>
        <begin position="363"/>
        <end position="390"/>
    </location>
</feature>
<dbReference type="RefSeq" id="WP_151158830.1">
    <property type="nucleotide sequence ID" value="NZ_JACHIL010000001.1"/>
</dbReference>
<dbReference type="InterPro" id="IPR036890">
    <property type="entry name" value="HATPase_C_sf"/>
</dbReference>
<accession>A0A7W8AHB5</accession>
<dbReference type="SMART" id="SM00388">
    <property type="entry name" value="HisKA"/>
    <property type="match status" value="1"/>
</dbReference>
<protein>
    <recommendedName>
        <fullName evidence="2">histidine kinase</fullName>
        <ecNumber evidence="2">2.7.13.3</ecNumber>
    </recommendedName>
</protein>
<dbReference type="InterPro" id="IPR035965">
    <property type="entry name" value="PAS-like_dom_sf"/>
</dbReference>
<dbReference type="PRINTS" id="PR00344">
    <property type="entry name" value="BCTRLSENSOR"/>
</dbReference>
<evidence type="ECO:0000256" key="5">
    <source>
        <dbReference type="ARBA" id="ARBA00022777"/>
    </source>
</evidence>
<dbReference type="SUPFAM" id="SSF47384">
    <property type="entry name" value="Homodimeric domain of signal transducing histidine kinase"/>
    <property type="match status" value="1"/>
</dbReference>
<evidence type="ECO:0000256" key="3">
    <source>
        <dbReference type="ARBA" id="ARBA00022553"/>
    </source>
</evidence>
<dbReference type="SMART" id="SM00091">
    <property type="entry name" value="PAS"/>
    <property type="match status" value="3"/>
</dbReference>
<keyword evidence="10" id="KW-1185">Reference proteome</keyword>
<dbReference type="InterPro" id="IPR004358">
    <property type="entry name" value="Sig_transdc_His_kin-like_C"/>
</dbReference>
<evidence type="ECO:0000259" key="8">
    <source>
        <dbReference type="PROSITE" id="PS50109"/>
    </source>
</evidence>
<evidence type="ECO:0000313" key="10">
    <source>
        <dbReference type="Proteomes" id="UP000531231"/>
    </source>
</evidence>
<keyword evidence="5 9" id="KW-0418">Kinase</keyword>
<dbReference type="GO" id="GO:0005886">
    <property type="term" value="C:plasma membrane"/>
    <property type="evidence" value="ECO:0007669"/>
    <property type="project" value="TreeGrafter"/>
</dbReference>
<dbReference type="Pfam" id="PF00512">
    <property type="entry name" value="HisKA"/>
    <property type="match status" value="1"/>
</dbReference>